<dbReference type="EMBL" id="JAACJJ010000002">
    <property type="protein sequence ID" value="KAF5329305.1"/>
    <property type="molecule type" value="Genomic_DNA"/>
</dbReference>
<feature type="transmembrane region" description="Helical" evidence="2">
    <location>
        <begin position="60"/>
        <end position="80"/>
    </location>
</feature>
<evidence type="ECO:0000256" key="2">
    <source>
        <dbReference type="SAM" id="Phobius"/>
    </source>
</evidence>
<organism evidence="3 4">
    <name type="scientific">Psilocybe cf. subviscida</name>
    <dbReference type="NCBI Taxonomy" id="2480587"/>
    <lineage>
        <taxon>Eukaryota</taxon>
        <taxon>Fungi</taxon>
        <taxon>Dikarya</taxon>
        <taxon>Basidiomycota</taxon>
        <taxon>Agaricomycotina</taxon>
        <taxon>Agaricomycetes</taxon>
        <taxon>Agaricomycetidae</taxon>
        <taxon>Agaricales</taxon>
        <taxon>Agaricineae</taxon>
        <taxon>Strophariaceae</taxon>
        <taxon>Psilocybe</taxon>
    </lineage>
</organism>
<comment type="caution">
    <text evidence="3">The sequence shown here is derived from an EMBL/GenBank/DDBJ whole genome shotgun (WGS) entry which is preliminary data.</text>
</comment>
<feature type="transmembrane region" description="Helical" evidence="2">
    <location>
        <begin position="26"/>
        <end position="48"/>
    </location>
</feature>
<keyword evidence="2" id="KW-0472">Membrane</keyword>
<proteinExistence type="predicted"/>
<evidence type="ECO:0000313" key="4">
    <source>
        <dbReference type="Proteomes" id="UP000567179"/>
    </source>
</evidence>
<dbReference type="OrthoDB" id="3270417at2759"/>
<dbReference type="AlphaFoldDB" id="A0A8H5FA00"/>
<protein>
    <submittedName>
        <fullName evidence="3">Uncharacterized protein</fullName>
    </submittedName>
</protein>
<name>A0A8H5FA00_9AGAR</name>
<evidence type="ECO:0000256" key="1">
    <source>
        <dbReference type="SAM" id="MobiDB-lite"/>
    </source>
</evidence>
<keyword evidence="2" id="KW-0812">Transmembrane</keyword>
<feature type="region of interest" description="Disordered" evidence="1">
    <location>
        <begin position="105"/>
        <end position="126"/>
    </location>
</feature>
<reference evidence="3 4" key="1">
    <citation type="journal article" date="2020" name="ISME J.">
        <title>Uncovering the hidden diversity of litter-decomposition mechanisms in mushroom-forming fungi.</title>
        <authorList>
            <person name="Floudas D."/>
            <person name="Bentzer J."/>
            <person name="Ahren D."/>
            <person name="Johansson T."/>
            <person name="Persson P."/>
            <person name="Tunlid A."/>
        </authorList>
    </citation>
    <scope>NUCLEOTIDE SEQUENCE [LARGE SCALE GENOMIC DNA]</scope>
    <source>
        <strain evidence="3 4">CBS 101986</strain>
    </source>
</reference>
<dbReference type="Proteomes" id="UP000567179">
    <property type="component" value="Unassembled WGS sequence"/>
</dbReference>
<gene>
    <name evidence="3" type="ORF">D9619_009257</name>
</gene>
<accession>A0A8H5FA00</accession>
<sequence length="126" mass="13730">MRWVCLYNETETTTEIIMSASQWMIYFLYGSSAIIDTGNAVVLSSLLFKTSPQNHQRFKSGGVLRFLVLFFIGTGALTAFNSKERLRQQMEATVELKIPSELLFGHGPGGSTADGSVTLEGASDAA</sequence>
<keyword evidence="4" id="KW-1185">Reference proteome</keyword>
<keyword evidence="2" id="KW-1133">Transmembrane helix</keyword>
<evidence type="ECO:0000313" key="3">
    <source>
        <dbReference type="EMBL" id="KAF5329305.1"/>
    </source>
</evidence>